<dbReference type="OrthoDB" id="3733837at2"/>
<keyword evidence="7 8" id="KW-0472">Membrane</keyword>
<evidence type="ECO:0000256" key="3">
    <source>
        <dbReference type="ARBA" id="ARBA00022448"/>
    </source>
</evidence>
<feature type="transmembrane region" description="Helical" evidence="8">
    <location>
        <begin position="36"/>
        <end position="54"/>
    </location>
</feature>
<sequence>MTVVYALTLALLGVAAALILYRAARGPSMLDRAVSLDAMTAVSMCGAGAFAVARDDYSDLPILLVLSLLGFVGSVSLARFFTGRSGRRPR</sequence>
<dbReference type="InterPro" id="IPR007208">
    <property type="entry name" value="MrpF/PhaF-like"/>
</dbReference>
<evidence type="ECO:0000256" key="1">
    <source>
        <dbReference type="ARBA" id="ARBA00004651"/>
    </source>
</evidence>
<dbReference type="PANTHER" id="PTHR34702">
    <property type="entry name" value="NA(+)/H(+) ANTIPORTER SUBUNIT F1"/>
    <property type="match status" value="1"/>
</dbReference>
<comment type="similarity">
    <text evidence="2">Belongs to the CPA3 antiporters (TC 2.A.63) subunit F family.</text>
</comment>
<protein>
    <submittedName>
        <fullName evidence="9">Multicomponent Na+:H+ antiporter subunit F</fullName>
    </submittedName>
</protein>
<proteinExistence type="inferred from homology"/>
<keyword evidence="10" id="KW-1185">Reference proteome</keyword>
<evidence type="ECO:0000256" key="6">
    <source>
        <dbReference type="ARBA" id="ARBA00022989"/>
    </source>
</evidence>
<dbReference type="Pfam" id="PF04066">
    <property type="entry name" value="MrpF_PhaF"/>
    <property type="match status" value="1"/>
</dbReference>
<gene>
    <name evidence="9" type="ORF">SAMN05421811_107123</name>
</gene>
<dbReference type="Proteomes" id="UP000199361">
    <property type="component" value="Unassembled WGS sequence"/>
</dbReference>
<evidence type="ECO:0000313" key="10">
    <source>
        <dbReference type="Proteomes" id="UP000199361"/>
    </source>
</evidence>
<feature type="transmembrane region" description="Helical" evidence="8">
    <location>
        <begin position="60"/>
        <end position="81"/>
    </location>
</feature>
<keyword evidence="5 8" id="KW-0812">Transmembrane</keyword>
<organism evidence="9 10">
    <name type="scientific">Nonomuraea wenchangensis</name>
    <dbReference type="NCBI Taxonomy" id="568860"/>
    <lineage>
        <taxon>Bacteria</taxon>
        <taxon>Bacillati</taxon>
        <taxon>Actinomycetota</taxon>
        <taxon>Actinomycetes</taxon>
        <taxon>Streptosporangiales</taxon>
        <taxon>Streptosporangiaceae</taxon>
        <taxon>Nonomuraea</taxon>
    </lineage>
</organism>
<name>A0A1I0K769_9ACTN</name>
<dbReference type="PANTHER" id="PTHR34702:SF1">
    <property type="entry name" value="NA(+)_H(+) ANTIPORTER SUBUNIT F"/>
    <property type="match status" value="1"/>
</dbReference>
<dbReference type="GO" id="GO:0015385">
    <property type="term" value="F:sodium:proton antiporter activity"/>
    <property type="evidence" value="ECO:0007669"/>
    <property type="project" value="TreeGrafter"/>
</dbReference>
<feature type="transmembrane region" description="Helical" evidence="8">
    <location>
        <begin position="6"/>
        <end position="24"/>
    </location>
</feature>
<dbReference type="EMBL" id="FOHX01000007">
    <property type="protein sequence ID" value="SEU19486.1"/>
    <property type="molecule type" value="Genomic_DNA"/>
</dbReference>
<keyword evidence="6 8" id="KW-1133">Transmembrane helix</keyword>
<accession>A0A1I0K769</accession>
<keyword evidence="3" id="KW-0813">Transport</keyword>
<evidence type="ECO:0000256" key="7">
    <source>
        <dbReference type="ARBA" id="ARBA00023136"/>
    </source>
</evidence>
<dbReference type="GO" id="GO:0005886">
    <property type="term" value="C:plasma membrane"/>
    <property type="evidence" value="ECO:0007669"/>
    <property type="project" value="UniProtKB-SubCell"/>
</dbReference>
<evidence type="ECO:0000256" key="5">
    <source>
        <dbReference type="ARBA" id="ARBA00022692"/>
    </source>
</evidence>
<evidence type="ECO:0000256" key="8">
    <source>
        <dbReference type="SAM" id="Phobius"/>
    </source>
</evidence>
<dbReference type="AlphaFoldDB" id="A0A1I0K769"/>
<keyword evidence="4" id="KW-1003">Cell membrane</keyword>
<dbReference type="RefSeq" id="WP_091084425.1">
    <property type="nucleotide sequence ID" value="NZ_FOHX01000007.1"/>
</dbReference>
<evidence type="ECO:0000256" key="4">
    <source>
        <dbReference type="ARBA" id="ARBA00022475"/>
    </source>
</evidence>
<evidence type="ECO:0000256" key="2">
    <source>
        <dbReference type="ARBA" id="ARBA00009212"/>
    </source>
</evidence>
<evidence type="ECO:0000313" key="9">
    <source>
        <dbReference type="EMBL" id="SEU19486.1"/>
    </source>
</evidence>
<dbReference type="STRING" id="568860.SAMN05421811_107123"/>
<comment type="subcellular location">
    <subcellularLocation>
        <location evidence="1">Cell membrane</location>
        <topology evidence="1">Multi-pass membrane protein</topology>
    </subcellularLocation>
</comment>
<reference evidence="9 10" key="1">
    <citation type="submission" date="2016-10" db="EMBL/GenBank/DDBJ databases">
        <authorList>
            <person name="de Groot N.N."/>
        </authorList>
    </citation>
    <scope>NUCLEOTIDE SEQUENCE [LARGE SCALE GENOMIC DNA]</scope>
    <source>
        <strain evidence="9 10">CGMCC 4.5598</strain>
    </source>
</reference>